<dbReference type="Pfam" id="PF13384">
    <property type="entry name" value="HTH_23"/>
    <property type="match status" value="1"/>
</dbReference>
<organism evidence="7 8">
    <name type="scientific">Actinomycetospora endophytica</name>
    <dbReference type="NCBI Taxonomy" id="2291215"/>
    <lineage>
        <taxon>Bacteria</taxon>
        <taxon>Bacillati</taxon>
        <taxon>Actinomycetota</taxon>
        <taxon>Actinomycetes</taxon>
        <taxon>Pseudonocardiales</taxon>
        <taxon>Pseudonocardiaceae</taxon>
        <taxon>Actinomycetospora</taxon>
    </lineage>
</organism>
<keyword evidence="3" id="KW-0805">Transcription regulation</keyword>
<feature type="domain" description="Sigma-54 factor interaction" evidence="6">
    <location>
        <begin position="360"/>
        <end position="419"/>
    </location>
</feature>
<comment type="caution">
    <text evidence="7">The sequence shown here is derived from an EMBL/GenBank/DDBJ whole genome shotgun (WGS) entry which is preliminary data.</text>
</comment>
<protein>
    <submittedName>
        <fullName evidence="7">Helix-turn-helix domain-containing protein</fullName>
    </submittedName>
</protein>
<dbReference type="Gene3D" id="1.10.10.60">
    <property type="entry name" value="Homeodomain-like"/>
    <property type="match status" value="1"/>
</dbReference>
<dbReference type="Proteomes" id="UP001199469">
    <property type="component" value="Unassembled WGS sequence"/>
</dbReference>
<reference evidence="7 8" key="1">
    <citation type="submission" date="2021-11" db="EMBL/GenBank/DDBJ databases">
        <title>Draft genome sequence of Actinomycetospora sp. SF1 isolated from the rhizosphere soil.</title>
        <authorList>
            <person name="Duangmal K."/>
            <person name="Chantavorakit T."/>
        </authorList>
    </citation>
    <scope>NUCLEOTIDE SEQUENCE [LARGE SCALE GENOMIC DNA]</scope>
    <source>
        <strain evidence="7 8">TBRC 5722</strain>
    </source>
</reference>
<evidence type="ECO:0000313" key="8">
    <source>
        <dbReference type="Proteomes" id="UP001199469"/>
    </source>
</evidence>
<evidence type="ECO:0000256" key="4">
    <source>
        <dbReference type="ARBA" id="ARBA00023125"/>
    </source>
</evidence>
<evidence type="ECO:0000256" key="5">
    <source>
        <dbReference type="ARBA" id="ARBA00023163"/>
    </source>
</evidence>
<dbReference type="PROSITE" id="PS50045">
    <property type="entry name" value="SIGMA54_INTERACT_4"/>
    <property type="match status" value="1"/>
</dbReference>
<sequence>MGEAQLTPREELARSREVRPDHLPRRLLASWHRSAGYGVSLDAVSPAYAGGVDDESLFYESGQQVLRDLHQTLADEPVSLMLTDVDGLVLNRVCGDRFLLDALDSVYLAPGFDYSERETGTTGLGLALADRVPTLVRAEEHYCTRLWGYTCAAVPVEDPITGELVGSVNLTTWSQQSYNLLLALAQTAARGTEALMLARSQGRTPRPANRGRVFRVQTALRGDGAHGVSTLGPEWRSAFEAARAAVAEGQGVAVIGEAGTGKSALLSGVYADTHPGRRVLDARAPEPQDVGSWLSLWSPELGKADTSVIIGRVDALPAYAAGELVDQWSAQGSPGSSVSLTARGLEAVPPAMTGLVGRVVELPPLRHRSDDVMPLARRFAREVRGREVRFTAAAEHTLVTYHWPGNVTQLRDVVRHATTRADVVAERDLPPEVFTGSLHKLTRMESLERDEIVRCLSEPGATAADAAAELGMSRSTIYRRIARYGIRLPAGAD</sequence>
<accession>A0ABS8PBR5</accession>
<gene>
    <name evidence="7" type="ORF">LQ327_20320</name>
</gene>
<keyword evidence="1" id="KW-0547">Nucleotide-binding</keyword>
<proteinExistence type="predicted"/>
<dbReference type="Gene3D" id="3.30.450.40">
    <property type="match status" value="1"/>
</dbReference>
<dbReference type="PANTHER" id="PTHR32071">
    <property type="entry name" value="TRANSCRIPTIONAL REGULATORY PROTEIN"/>
    <property type="match status" value="1"/>
</dbReference>
<evidence type="ECO:0000259" key="6">
    <source>
        <dbReference type="PROSITE" id="PS50045"/>
    </source>
</evidence>
<keyword evidence="4" id="KW-0238">DNA-binding</keyword>
<keyword evidence="5" id="KW-0804">Transcription</keyword>
<dbReference type="Pfam" id="PF25601">
    <property type="entry name" value="AAA_lid_14"/>
    <property type="match status" value="1"/>
</dbReference>
<dbReference type="InterPro" id="IPR027417">
    <property type="entry name" value="P-loop_NTPase"/>
</dbReference>
<keyword evidence="8" id="KW-1185">Reference proteome</keyword>
<dbReference type="SUPFAM" id="SSF46689">
    <property type="entry name" value="Homeodomain-like"/>
    <property type="match status" value="1"/>
</dbReference>
<dbReference type="InterPro" id="IPR002197">
    <property type="entry name" value="HTH_Fis"/>
</dbReference>
<dbReference type="Gene3D" id="1.10.8.60">
    <property type="match status" value="1"/>
</dbReference>
<dbReference type="InterPro" id="IPR003018">
    <property type="entry name" value="GAF"/>
</dbReference>
<dbReference type="RefSeq" id="WP_230737071.1">
    <property type="nucleotide sequence ID" value="NZ_JAJNDB010000004.1"/>
</dbReference>
<keyword evidence="2" id="KW-0067">ATP-binding</keyword>
<evidence type="ECO:0000256" key="1">
    <source>
        <dbReference type="ARBA" id="ARBA00022741"/>
    </source>
</evidence>
<evidence type="ECO:0000256" key="2">
    <source>
        <dbReference type="ARBA" id="ARBA00022840"/>
    </source>
</evidence>
<dbReference type="InterPro" id="IPR002078">
    <property type="entry name" value="Sigma_54_int"/>
</dbReference>
<name>A0ABS8PBR5_9PSEU</name>
<dbReference type="InterPro" id="IPR009057">
    <property type="entry name" value="Homeodomain-like_sf"/>
</dbReference>
<dbReference type="InterPro" id="IPR029016">
    <property type="entry name" value="GAF-like_dom_sf"/>
</dbReference>
<dbReference type="SUPFAM" id="SSF52540">
    <property type="entry name" value="P-loop containing nucleoside triphosphate hydrolases"/>
    <property type="match status" value="1"/>
</dbReference>
<evidence type="ECO:0000256" key="3">
    <source>
        <dbReference type="ARBA" id="ARBA00023015"/>
    </source>
</evidence>
<dbReference type="Pfam" id="PF01590">
    <property type="entry name" value="GAF"/>
    <property type="match status" value="1"/>
</dbReference>
<dbReference type="InterPro" id="IPR058031">
    <property type="entry name" value="AAA_lid_NorR"/>
</dbReference>
<dbReference type="PRINTS" id="PR01590">
    <property type="entry name" value="HTHFIS"/>
</dbReference>
<dbReference type="EMBL" id="JAJNDB010000004">
    <property type="protein sequence ID" value="MCD2195720.1"/>
    <property type="molecule type" value="Genomic_DNA"/>
</dbReference>
<evidence type="ECO:0000313" key="7">
    <source>
        <dbReference type="EMBL" id="MCD2195720.1"/>
    </source>
</evidence>